<dbReference type="GO" id="GO:0015036">
    <property type="term" value="F:disulfide oxidoreductase activity"/>
    <property type="evidence" value="ECO:0007669"/>
    <property type="project" value="UniProtKB-ARBA"/>
</dbReference>
<evidence type="ECO:0000313" key="4">
    <source>
        <dbReference type="EMBL" id="EKE82897.1"/>
    </source>
</evidence>
<feature type="domain" description="Thioredoxin" evidence="3">
    <location>
        <begin position="65"/>
        <end position="246"/>
    </location>
</feature>
<organism evidence="4 5">
    <name type="scientific">Idiomarina xiamenensis 10-D-4</name>
    <dbReference type="NCBI Taxonomy" id="740709"/>
    <lineage>
        <taxon>Bacteria</taxon>
        <taxon>Pseudomonadati</taxon>
        <taxon>Pseudomonadota</taxon>
        <taxon>Gammaproteobacteria</taxon>
        <taxon>Alteromonadales</taxon>
        <taxon>Idiomarinaceae</taxon>
        <taxon>Idiomarina</taxon>
    </lineage>
</organism>
<sequence>MQNIIRTSLSALSLLLACGLSLPSQAQSMTQEQTQALAEINALLHEHPQIIASVNSSLQAYVEQLSAQQAALDKQQEWLFNEPSHPRLGDPNSPHQVVVFTDYNCPYCKRLEPSLEKLVTDYPSLQVINIYVPLRQQQVAGLNTNSASYALSVWRDDRQAFQQVHELMMKKSGMHDAKSLKQVASTTQTESLLTASKHSNEVIKKNLEAFSSLGFRGTPTVIIGQQVIPGFVPYEQLQQVVEQQFQLGNSDS</sequence>
<dbReference type="InterPro" id="IPR036249">
    <property type="entry name" value="Thioredoxin-like_sf"/>
</dbReference>
<dbReference type="PROSITE" id="PS51257">
    <property type="entry name" value="PROKAR_LIPOPROTEIN"/>
    <property type="match status" value="1"/>
</dbReference>
<comment type="caution">
    <text evidence="4">The sequence shown here is derived from an EMBL/GenBank/DDBJ whole genome shotgun (WGS) entry which is preliminary data.</text>
</comment>
<dbReference type="PANTHER" id="PTHR35272:SF3">
    <property type="entry name" value="THIOL:DISULFIDE INTERCHANGE PROTEIN DSBC"/>
    <property type="match status" value="1"/>
</dbReference>
<feature type="signal peptide" evidence="2">
    <location>
        <begin position="1"/>
        <end position="26"/>
    </location>
</feature>
<dbReference type="eggNOG" id="COG1651">
    <property type="taxonomic scope" value="Bacteria"/>
</dbReference>
<dbReference type="CDD" id="cd03023">
    <property type="entry name" value="DsbA_Com1_like"/>
    <property type="match status" value="1"/>
</dbReference>
<dbReference type="PROSITE" id="PS00194">
    <property type="entry name" value="THIOREDOXIN_1"/>
    <property type="match status" value="1"/>
</dbReference>
<dbReference type="GO" id="GO:0016853">
    <property type="term" value="F:isomerase activity"/>
    <property type="evidence" value="ECO:0007669"/>
    <property type="project" value="UniProtKB-KW"/>
</dbReference>
<keyword evidence="5" id="KW-1185">Reference proteome</keyword>
<dbReference type="InterPro" id="IPR051470">
    <property type="entry name" value="Thiol:disulfide_interchange"/>
</dbReference>
<dbReference type="PATRIC" id="fig|740709.3.peg.1752"/>
<dbReference type="EMBL" id="AMRG01000010">
    <property type="protein sequence ID" value="EKE82897.1"/>
    <property type="molecule type" value="Genomic_DNA"/>
</dbReference>
<name>K2K8J1_9GAMM</name>
<dbReference type="InterPro" id="IPR017937">
    <property type="entry name" value="Thioredoxin_CS"/>
</dbReference>
<keyword evidence="1" id="KW-0676">Redox-active center</keyword>
<dbReference type="InterPro" id="IPR012336">
    <property type="entry name" value="Thioredoxin-like_fold"/>
</dbReference>
<accession>K2K8J1</accession>
<dbReference type="Proteomes" id="UP000014115">
    <property type="component" value="Unassembled WGS sequence"/>
</dbReference>
<keyword evidence="4" id="KW-0413">Isomerase</keyword>
<keyword evidence="2" id="KW-0732">Signal</keyword>
<evidence type="ECO:0000313" key="5">
    <source>
        <dbReference type="Proteomes" id="UP000014115"/>
    </source>
</evidence>
<reference evidence="4 5" key="1">
    <citation type="journal article" date="2012" name="J. Bacteriol.">
        <title>Genome Sequence of Idiomarina xiamenensis Type Strain 10-D-4.</title>
        <authorList>
            <person name="Lai Q."/>
            <person name="Wang L."/>
            <person name="Wang W."/>
            <person name="Shao Z."/>
        </authorList>
    </citation>
    <scope>NUCLEOTIDE SEQUENCE [LARGE SCALE GENOMIC DNA]</scope>
    <source>
        <strain evidence="4 5">10-D-4</strain>
    </source>
</reference>
<dbReference type="Gene3D" id="3.40.30.10">
    <property type="entry name" value="Glutaredoxin"/>
    <property type="match status" value="1"/>
</dbReference>
<dbReference type="SUPFAM" id="SSF52833">
    <property type="entry name" value="Thioredoxin-like"/>
    <property type="match status" value="1"/>
</dbReference>
<dbReference type="PANTHER" id="PTHR35272">
    <property type="entry name" value="THIOL:DISULFIDE INTERCHANGE PROTEIN DSBC-RELATED"/>
    <property type="match status" value="1"/>
</dbReference>
<evidence type="ECO:0000256" key="1">
    <source>
        <dbReference type="ARBA" id="ARBA00023284"/>
    </source>
</evidence>
<dbReference type="InterPro" id="IPR013766">
    <property type="entry name" value="Thioredoxin_domain"/>
</dbReference>
<dbReference type="OrthoDB" id="9780340at2"/>
<proteinExistence type="predicted"/>
<evidence type="ECO:0000259" key="3">
    <source>
        <dbReference type="PROSITE" id="PS51352"/>
    </source>
</evidence>
<dbReference type="Pfam" id="PF13462">
    <property type="entry name" value="Thioredoxin_4"/>
    <property type="match status" value="1"/>
</dbReference>
<dbReference type="RefSeq" id="WP_008488984.1">
    <property type="nucleotide sequence ID" value="NZ_AMRG01000010.1"/>
</dbReference>
<evidence type="ECO:0000256" key="2">
    <source>
        <dbReference type="SAM" id="SignalP"/>
    </source>
</evidence>
<feature type="chain" id="PRO_5003862134" evidence="2">
    <location>
        <begin position="27"/>
        <end position="252"/>
    </location>
</feature>
<dbReference type="STRING" id="740709.A10D4_08659"/>
<dbReference type="PROSITE" id="PS51352">
    <property type="entry name" value="THIOREDOXIN_2"/>
    <property type="match status" value="1"/>
</dbReference>
<dbReference type="AlphaFoldDB" id="K2K8J1"/>
<gene>
    <name evidence="4" type="ORF">A10D4_08659</name>
</gene>
<protein>
    <submittedName>
        <fullName evidence="4">Protein-disulfide isomerase</fullName>
    </submittedName>
</protein>